<keyword evidence="3" id="KW-1185">Reference proteome</keyword>
<keyword evidence="1" id="KW-0812">Transmembrane</keyword>
<dbReference type="EMBL" id="JACJVO010000009">
    <property type="protein sequence ID" value="MBB6730720.1"/>
    <property type="molecule type" value="Genomic_DNA"/>
</dbReference>
<evidence type="ECO:0000256" key="1">
    <source>
        <dbReference type="SAM" id="Phobius"/>
    </source>
</evidence>
<evidence type="ECO:0000313" key="3">
    <source>
        <dbReference type="Proteomes" id="UP000564644"/>
    </source>
</evidence>
<keyword evidence="1" id="KW-1133">Transmembrane helix</keyword>
<feature type="transmembrane region" description="Helical" evidence="1">
    <location>
        <begin position="212"/>
        <end position="236"/>
    </location>
</feature>
<feature type="transmembrane region" description="Helical" evidence="1">
    <location>
        <begin position="28"/>
        <end position="48"/>
    </location>
</feature>
<feature type="transmembrane region" description="Helical" evidence="1">
    <location>
        <begin position="438"/>
        <end position="457"/>
    </location>
</feature>
<gene>
    <name evidence="2" type="ORF">H7C18_07360</name>
</gene>
<proteinExistence type="predicted"/>
<reference evidence="2 3" key="1">
    <citation type="submission" date="2020-08" db="EMBL/GenBank/DDBJ databases">
        <title>Cohnella phylogeny.</title>
        <authorList>
            <person name="Dunlap C."/>
        </authorList>
    </citation>
    <scope>NUCLEOTIDE SEQUENCE [LARGE SCALE GENOMIC DNA]</scope>
    <source>
        <strain evidence="2 3">CBP 2801</strain>
    </source>
</reference>
<feature type="transmembrane region" description="Helical" evidence="1">
    <location>
        <begin position="368"/>
        <end position="390"/>
    </location>
</feature>
<dbReference type="Proteomes" id="UP000564644">
    <property type="component" value="Unassembled WGS sequence"/>
</dbReference>
<protein>
    <submittedName>
        <fullName evidence="2">Uncharacterized protein</fullName>
    </submittedName>
</protein>
<feature type="transmembrane region" description="Helical" evidence="1">
    <location>
        <begin position="102"/>
        <end position="128"/>
    </location>
</feature>
<feature type="transmembrane region" description="Helical" evidence="1">
    <location>
        <begin position="477"/>
        <end position="497"/>
    </location>
</feature>
<feature type="transmembrane region" description="Helical" evidence="1">
    <location>
        <begin position="294"/>
        <end position="312"/>
    </location>
</feature>
<dbReference type="RefSeq" id="WP_185128394.1">
    <property type="nucleotide sequence ID" value="NZ_JACJVO010000009.1"/>
</dbReference>
<feature type="transmembrane region" description="Helical" evidence="1">
    <location>
        <begin position="148"/>
        <end position="172"/>
    </location>
</feature>
<feature type="transmembrane region" description="Helical" evidence="1">
    <location>
        <begin position="179"/>
        <end position="200"/>
    </location>
</feature>
<name>A0A7X0VUS6_9BACL</name>
<keyword evidence="1" id="KW-0472">Membrane</keyword>
<feature type="transmembrane region" description="Helical" evidence="1">
    <location>
        <begin position="318"/>
        <end position="339"/>
    </location>
</feature>
<sequence length="528" mass="56494">MKKLTEDPLFALEWSSSRLFLPFSVRNAAVWAAFLAIVVIGVGLFLPDDITPESLFACGAAMIAIIGFSIGLGSALTQRENPWKDWWLTMPHSREALVRAKLLAMILTVGSFAAGIWLACVLIAAVRAQSGVYWTDPGTAGRLPGDMLAYALAYAAEAPICASLGLSLLGMYSGYRRWLLLPLAALFLPLYGMISAVLSPNAAVQRAVSAEAFFYGACAALLVAAPLCKGVVRFVAGYGMPELARHRSNGLLTRKRKETVSQARFKANGTGFRALFGFERSRYRHFSSSSPARVLYVMLVLAAAAGGCFAVAQPQGILNLIMGLTMATAWAPSIVLSLVTQTDANRRRLVWWIALPFRRRTLLLARWTAVWATVLKGAAGLLAAMIAGAAVRWGIGGSVPVLWNRDGHTALYVAVSLLAMGLLLSGITLAYPAAYRNAWTAWLILPVTSGAAIAPIFASRWLVTERVLAGEVGPEQWRTAAIVAAAALALGGAGLALGAKWLHLYLTNTQDAAQRLRGAGRSRGRPLV</sequence>
<comment type="caution">
    <text evidence="2">The sequence shown here is derived from an EMBL/GenBank/DDBJ whole genome shotgun (WGS) entry which is preliminary data.</text>
</comment>
<feature type="transmembrane region" description="Helical" evidence="1">
    <location>
        <begin position="410"/>
        <end position="431"/>
    </location>
</feature>
<organism evidence="2 3">
    <name type="scientific">Cohnella zeiphila</name>
    <dbReference type="NCBI Taxonomy" id="2761120"/>
    <lineage>
        <taxon>Bacteria</taxon>
        <taxon>Bacillati</taxon>
        <taxon>Bacillota</taxon>
        <taxon>Bacilli</taxon>
        <taxon>Bacillales</taxon>
        <taxon>Paenibacillaceae</taxon>
        <taxon>Cohnella</taxon>
    </lineage>
</organism>
<dbReference type="AlphaFoldDB" id="A0A7X0VUS6"/>
<accession>A0A7X0VUS6</accession>
<feature type="transmembrane region" description="Helical" evidence="1">
    <location>
        <begin position="54"/>
        <end position="76"/>
    </location>
</feature>
<evidence type="ECO:0000313" key="2">
    <source>
        <dbReference type="EMBL" id="MBB6730720.1"/>
    </source>
</evidence>